<organism evidence="1 2">
    <name type="scientific">uncultured phage cr105_1</name>
    <dbReference type="NCBI Taxonomy" id="2986415"/>
    <lineage>
        <taxon>Viruses</taxon>
        <taxon>Duplodnaviria</taxon>
        <taxon>Heunggongvirae</taxon>
        <taxon>Uroviricota</taxon>
        <taxon>Caudoviricetes</taxon>
        <taxon>Crassvirales</taxon>
        <taxon>Suoliviridae</taxon>
        <taxon>Loutivirinae</taxon>
        <taxon>Buchavirus</taxon>
        <taxon>Buchavirus intestinalis</taxon>
    </lineage>
</organism>
<dbReference type="GeneID" id="75687256"/>
<evidence type="ECO:0000313" key="2">
    <source>
        <dbReference type="Proteomes" id="UP000827483"/>
    </source>
</evidence>
<dbReference type="KEGG" id="vg:75687256"/>
<dbReference type="Proteomes" id="UP000827483">
    <property type="component" value="Segment"/>
</dbReference>
<sequence length="197" mass="22290">MARFIINDPEIRKVADGKQNAGKRYLVGKLENLNDPFADAQSFVCFSENIVNKYKDLLPTDKGGKAETAQEIPEKYRTIYGVWCDFTPAQKFYKKHLSAHPELNIKVGDYVKDKDGNPIIYTTLRVFCRQFIDEDGVKQFAVGESPIEQGQRAFGAYCTAIKEDPTPQKADDEVIKVNEKDGATFTAPKEQQQGDNW</sequence>
<accession>A0AAE7V3D3</accession>
<dbReference type="RefSeq" id="YP_010509669.1">
    <property type="nucleotide sequence ID" value="NC_067211.1"/>
</dbReference>
<gene>
    <name evidence="1" type="primary">gp_72758</name>
</gene>
<evidence type="ECO:0000313" key="1">
    <source>
        <dbReference type="EMBL" id="QWM90729.1"/>
    </source>
</evidence>
<dbReference type="EMBL" id="MZ130493">
    <property type="protein sequence ID" value="QWM90729.1"/>
    <property type="molecule type" value="Genomic_DNA"/>
</dbReference>
<keyword evidence="2" id="KW-1185">Reference proteome</keyword>
<evidence type="ECO:0008006" key="3">
    <source>
        <dbReference type="Google" id="ProtNLM"/>
    </source>
</evidence>
<reference evidence="1 2" key="1">
    <citation type="submission" date="2021-04" db="EMBL/GenBank/DDBJ databases">
        <authorList>
            <person name="Shkoporov A.N."/>
            <person name="Stockdale S.R."/>
            <person name="Guerin E."/>
            <person name="Ross R.P."/>
            <person name="Hill C."/>
        </authorList>
    </citation>
    <scope>NUCLEOTIDE SEQUENCE [LARGE SCALE GENOMIC DNA]</scope>
    <source>
        <strain evidence="2">cr105_1</strain>
    </source>
</reference>
<protein>
    <recommendedName>
        <fullName evidence="3">DUF2815 family protein</fullName>
    </recommendedName>
</protein>
<name>A0AAE7V3D3_9CAUD</name>
<proteinExistence type="predicted"/>